<dbReference type="Gene3D" id="3.40.140.10">
    <property type="entry name" value="Cytidine Deaminase, domain 2"/>
    <property type="match status" value="1"/>
</dbReference>
<feature type="active site" description="Cysteine persulfide intermediate" evidence="3">
    <location>
        <position position="119"/>
    </location>
</feature>
<evidence type="ECO:0000256" key="1">
    <source>
        <dbReference type="ARBA" id="ARBA00022490"/>
    </source>
</evidence>
<dbReference type="PANTHER" id="PTHR30592:SF1">
    <property type="entry name" value="SULFUR CARRIER PROTEIN FDHD"/>
    <property type="match status" value="1"/>
</dbReference>
<reference evidence="4 5" key="1">
    <citation type="submission" date="2021-09" db="EMBL/GenBank/DDBJ databases">
        <title>Lysobacter sp. 13A isolated from the river sediment.</title>
        <authorList>
            <person name="Liu H."/>
            <person name="Li S."/>
            <person name="Mao S."/>
        </authorList>
    </citation>
    <scope>NUCLEOTIDE SEQUENCE [LARGE SCALE GENOMIC DNA]</scope>
    <source>
        <strain evidence="4 5">13A</strain>
    </source>
</reference>
<evidence type="ECO:0000256" key="3">
    <source>
        <dbReference type="HAMAP-Rule" id="MF_00187"/>
    </source>
</evidence>
<comment type="caution">
    <text evidence="4">The sequence shown here is derived from an EMBL/GenBank/DDBJ whole genome shotgun (WGS) entry which is preliminary data.</text>
</comment>
<comment type="similarity">
    <text evidence="3">Belongs to the FdhD family.</text>
</comment>
<accession>A0ABS7T8Y2</accession>
<dbReference type="SUPFAM" id="SSF53927">
    <property type="entry name" value="Cytidine deaminase-like"/>
    <property type="match status" value="1"/>
</dbReference>
<comment type="function">
    <text evidence="3">Required for formate dehydrogenase (FDH) activity. Acts as a sulfur carrier protein that transfers sulfur from IscS to the molybdenum cofactor prior to its insertion into FDH.</text>
</comment>
<dbReference type="HAMAP" id="MF_00187">
    <property type="entry name" value="FdhD"/>
    <property type="match status" value="1"/>
</dbReference>
<dbReference type="RefSeq" id="WP_223676800.1">
    <property type="nucleotide sequence ID" value="NZ_JAINZW010000006.1"/>
</dbReference>
<comment type="subcellular location">
    <subcellularLocation>
        <location evidence="3">Cytoplasm</location>
    </subcellularLocation>
</comment>
<dbReference type="InterPro" id="IPR003786">
    <property type="entry name" value="FdhD"/>
</dbReference>
<organism evidence="4 5">
    <name type="scientific">Novilysobacter selenitireducens</name>
    <dbReference type="NCBI Taxonomy" id="2872639"/>
    <lineage>
        <taxon>Bacteria</taxon>
        <taxon>Pseudomonadati</taxon>
        <taxon>Pseudomonadota</taxon>
        <taxon>Gammaproteobacteria</taxon>
        <taxon>Lysobacterales</taxon>
        <taxon>Lysobacteraceae</taxon>
        <taxon>Novilysobacter</taxon>
    </lineage>
</organism>
<gene>
    <name evidence="3 4" type="primary">fdhD</name>
    <name evidence="4" type="ORF">K6753_12480</name>
</gene>
<evidence type="ECO:0000313" key="5">
    <source>
        <dbReference type="Proteomes" id="UP001430954"/>
    </source>
</evidence>
<dbReference type="Gene3D" id="3.10.20.10">
    <property type="match status" value="1"/>
</dbReference>
<sequence>MREPLSDAVDNPGLVPVQRLRFDGDAPARSDTDAVIAETAIALLYNGQPHAVMMATPADLDDFALGFALGEGVVGHASEFSLVDTVHHADGIALHGAIPQARFDALDARRRGLAGRSGCGLCGVESIETAMWPPPVVGATARFVRRDVATALDLLAARQPLNDVSGGVHAAGFFDPGAGTLVVREDVGRHNALDKLAGALARAGTDPSTGVLLITSRASYEMVHKAATCGIGLLVAISAPTDLAIRTADAAGLTLAAFARGEALNVYSHPHRLTG</sequence>
<name>A0ABS7T8Y2_9GAMM</name>
<protein>
    <recommendedName>
        <fullName evidence="3">Sulfur carrier protein FdhD</fullName>
    </recommendedName>
</protein>
<dbReference type="Proteomes" id="UP001430954">
    <property type="component" value="Unassembled WGS sequence"/>
</dbReference>
<keyword evidence="2 3" id="KW-0501">Molybdenum cofactor biosynthesis</keyword>
<dbReference type="Pfam" id="PF02634">
    <property type="entry name" value="FdhD-NarQ"/>
    <property type="match status" value="1"/>
</dbReference>
<dbReference type="PANTHER" id="PTHR30592">
    <property type="entry name" value="FORMATE DEHYDROGENASE"/>
    <property type="match status" value="1"/>
</dbReference>
<keyword evidence="1 3" id="KW-0963">Cytoplasm</keyword>
<dbReference type="NCBIfam" id="TIGR00129">
    <property type="entry name" value="fdhD_narQ"/>
    <property type="match status" value="1"/>
</dbReference>
<dbReference type="EMBL" id="JAINZW010000006">
    <property type="protein sequence ID" value="MBZ4040346.1"/>
    <property type="molecule type" value="Genomic_DNA"/>
</dbReference>
<dbReference type="InterPro" id="IPR016193">
    <property type="entry name" value="Cytidine_deaminase-like"/>
</dbReference>
<comment type="caution">
    <text evidence="3">Lacks conserved residue(s) required for the propagation of feature annotation.</text>
</comment>
<proteinExistence type="inferred from homology"/>
<dbReference type="PIRSF" id="PIRSF015626">
    <property type="entry name" value="FdhD"/>
    <property type="match status" value="1"/>
</dbReference>
<evidence type="ECO:0000256" key="2">
    <source>
        <dbReference type="ARBA" id="ARBA00023150"/>
    </source>
</evidence>
<evidence type="ECO:0000313" key="4">
    <source>
        <dbReference type="EMBL" id="MBZ4040346.1"/>
    </source>
</evidence>
<keyword evidence="5" id="KW-1185">Reference proteome</keyword>